<name>A0AC61RF41_9BACT</name>
<protein>
    <submittedName>
        <fullName evidence="1">Uncharacterized protein</fullName>
    </submittedName>
</protein>
<sequence>MITSLFQYTLGVSIPLIVMWTAYRLALANRKQLSLNRLVFTVDGIPVSHEEINNIKTDAIKTITIDKSGNGKATIHVEPK</sequence>
<accession>A0AC61RF41</accession>
<organism evidence="1 2">
    <name type="scientific">Lepagella muris</name>
    <dbReference type="NCBI Taxonomy" id="3032870"/>
    <lineage>
        <taxon>Bacteria</taxon>
        <taxon>Pseudomonadati</taxon>
        <taxon>Bacteroidota</taxon>
        <taxon>Bacteroidia</taxon>
        <taxon>Bacteroidales</taxon>
        <taxon>Muribaculaceae</taxon>
        <taxon>Lepagella</taxon>
    </lineage>
</organism>
<comment type="caution">
    <text evidence="1">The sequence shown here is derived from an EMBL/GenBank/DDBJ whole genome shotgun (WGS) entry which is preliminary data.</text>
</comment>
<reference evidence="1" key="1">
    <citation type="submission" date="2019-04" db="EMBL/GenBank/DDBJ databases">
        <title>Microbes associate with the intestines of laboratory mice.</title>
        <authorList>
            <person name="Navarre W."/>
            <person name="Wong E."/>
            <person name="Huang K."/>
            <person name="Tropini C."/>
            <person name="Ng K."/>
            <person name="Yu B."/>
        </authorList>
    </citation>
    <scope>NUCLEOTIDE SEQUENCE</scope>
    <source>
        <strain evidence="1">NM04_E33</strain>
    </source>
</reference>
<evidence type="ECO:0000313" key="1">
    <source>
        <dbReference type="EMBL" id="TGY78467.1"/>
    </source>
</evidence>
<dbReference type="Proteomes" id="UP000306319">
    <property type="component" value="Unassembled WGS sequence"/>
</dbReference>
<proteinExistence type="predicted"/>
<dbReference type="EMBL" id="SRYB01000013">
    <property type="protein sequence ID" value="TGY78467.1"/>
    <property type="molecule type" value="Genomic_DNA"/>
</dbReference>
<evidence type="ECO:0000313" key="2">
    <source>
        <dbReference type="Proteomes" id="UP000306319"/>
    </source>
</evidence>
<gene>
    <name evidence="1" type="ORF">E5331_10270</name>
</gene>
<keyword evidence="2" id="KW-1185">Reference proteome</keyword>